<dbReference type="AlphaFoldDB" id="A0A1F5KT90"/>
<comment type="similarity">
    <text evidence="2">Belongs to the GSP F family.</text>
</comment>
<feature type="transmembrane region" description="Helical" evidence="7">
    <location>
        <begin position="328"/>
        <end position="352"/>
    </location>
</feature>
<reference evidence="9 10" key="1">
    <citation type="journal article" date="2016" name="Nat. Commun.">
        <title>Thousands of microbial genomes shed light on interconnected biogeochemical processes in an aquifer system.</title>
        <authorList>
            <person name="Anantharaman K."/>
            <person name="Brown C.T."/>
            <person name="Hug L.A."/>
            <person name="Sharon I."/>
            <person name="Castelle C.J."/>
            <person name="Probst A.J."/>
            <person name="Thomas B.C."/>
            <person name="Singh A."/>
            <person name="Wilkins M.J."/>
            <person name="Karaoz U."/>
            <person name="Brodie E.L."/>
            <person name="Williams K.H."/>
            <person name="Hubbard S.S."/>
            <person name="Banfield J.F."/>
        </authorList>
    </citation>
    <scope>NUCLEOTIDE SEQUENCE [LARGE SCALE GENOMIC DNA]</scope>
</reference>
<dbReference type="Pfam" id="PF00482">
    <property type="entry name" value="T2SSF"/>
    <property type="match status" value="2"/>
</dbReference>
<evidence type="ECO:0000313" key="9">
    <source>
        <dbReference type="EMBL" id="OGE44147.1"/>
    </source>
</evidence>
<evidence type="ECO:0000256" key="7">
    <source>
        <dbReference type="SAM" id="Phobius"/>
    </source>
</evidence>
<dbReference type="PRINTS" id="PR00812">
    <property type="entry name" value="BCTERIALGSPF"/>
</dbReference>
<evidence type="ECO:0000256" key="6">
    <source>
        <dbReference type="ARBA" id="ARBA00023136"/>
    </source>
</evidence>
<feature type="domain" description="Type II secretion system protein GspF" evidence="8">
    <location>
        <begin position="25"/>
        <end position="146"/>
    </location>
</feature>
<accession>A0A1F5KT90</accession>
<protein>
    <recommendedName>
        <fullName evidence="8">Type II secretion system protein GspF domain-containing protein</fullName>
    </recommendedName>
</protein>
<dbReference type="GO" id="GO:0005886">
    <property type="term" value="C:plasma membrane"/>
    <property type="evidence" value="ECO:0007669"/>
    <property type="project" value="UniProtKB-SubCell"/>
</dbReference>
<proteinExistence type="inferred from homology"/>
<evidence type="ECO:0000313" key="10">
    <source>
        <dbReference type="Proteomes" id="UP000178565"/>
    </source>
</evidence>
<evidence type="ECO:0000256" key="5">
    <source>
        <dbReference type="ARBA" id="ARBA00022989"/>
    </source>
</evidence>
<evidence type="ECO:0000256" key="3">
    <source>
        <dbReference type="ARBA" id="ARBA00022475"/>
    </source>
</evidence>
<dbReference type="InterPro" id="IPR042094">
    <property type="entry name" value="T2SS_GspF_sf"/>
</dbReference>
<evidence type="ECO:0000256" key="1">
    <source>
        <dbReference type="ARBA" id="ARBA00004651"/>
    </source>
</evidence>
<organism evidence="9 10">
    <name type="scientific">Candidatus Daviesbacteria bacterium RIFCSPLOWO2_01_FULL_39_12</name>
    <dbReference type="NCBI Taxonomy" id="1797785"/>
    <lineage>
        <taxon>Bacteria</taxon>
        <taxon>Candidatus Daviesiibacteriota</taxon>
    </lineage>
</organism>
<dbReference type="EMBL" id="MFDM01000007">
    <property type="protein sequence ID" value="OGE44147.1"/>
    <property type="molecule type" value="Genomic_DNA"/>
</dbReference>
<dbReference type="PANTHER" id="PTHR30012">
    <property type="entry name" value="GENERAL SECRETION PATHWAY PROTEIN"/>
    <property type="match status" value="1"/>
</dbReference>
<feature type="transmembrane region" description="Helical" evidence="7">
    <location>
        <begin position="123"/>
        <end position="145"/>
    </location>
</feature>
<keyword evidence="5 7" id="KW-1133">Transmembrane helix</keyword>
<comment type="caution">
    <text evidence="9">The sequence shown here is derived from an EMBL/GenBank/DDBJ whole genome shotgun (WGS) entry which is preliminary data.</text>
</comment>
<dbReference type="PANTHER" id="PTHR30012:SF0">
    <property type="entry name" value="TYPE II SECRETION SYSTEM PROTEIN F-RELATED"/>
    <property type="match status" value="1"/>
</dbReference>
<evidence type="ECO:0000256" key="2">
    <source>
        <dbReference type="ARBA" id="ARBA00005745"/>
    </source>
</evidence>
<keyword evidence="6 7" id="KW-0472">Membrane</keyword>
<sequence>MKKLFTKKINNQRITVSNTDKLTLISNLSTLISAGIPILSSIESLLEDSKGGMKIILEETRADLLQGKHLYTSFAKFPRVFNKVLVNTIKGAEEAGQLTTILKDLREQIRKDIEFSDKIKASLTYPALVLLVLIGMVFFILVVAVPKIASVFSKLRIELPLPTKILIFSSNIILNYTIPFIIAVILLCLGLLFLYKEKRQWLISLLYPLPLLSNLITEIDLTRFSRSIHLLLSSGISITNALELTKDTVLKPEIAKAINFTKETILAGDNLSFAFKKHKKIFPSVMVKIIEAGEKTGTLDKSMQDISEYFEYRVANSIKTLTTVLEPIMLLIVGVLVGGIMLSIISPIYSLIGQVSPK</sequence>
<dbReference type="STRING" id="1797785.A3B45_00970"/>
<comment type="subcellular location">
    <subcellularLocation>
        <location evidence="1">Cell membrane</location>
        <topology evidence="1">Multi-pass membrane protein</topology>
    </subcellularLocation>
</comment>
<evidence type="ECO:0000259" key="8">
    <source>
        <dbReference type="Pfam" id="PF00482"/>
    </source>
</evidence>
<gene>
    <name evidence="9" type="ORF">A3B45_00970</name>
</gene>
<keyword evidence="4 7" id="KW-0812">Transmembrane</keyword>
<dbReference type="InterPro" id="IPR003004">
    <property type="entry name" value="GspF/PilC"/>
</dbReference>
<name>A0A1F5KT90_9BACT</name>
<feature type="transmembrane region" description="Helical" evidence="7">
    <location>
        <begin position="165"/>
        <end position="195"/>
    </location>
</feature>
<evidence type="ECO:0000256" key="4">
    <source>
        <dbReference type="ARBA" id="ARBA00022692"/>
    </source>
</evidence>
<dbReference type="Gene3D" id="1.20.81.30">
    <property type="entry name" value="Type II secretion system (T2SS), domain F"/>
    <property type="match status" value="2"/>
</dbReference>
<keyword evidence="3" id="KW-1003">Cell membrane</keyword>
<feature type="domain" description="Type II secretion system protein GspF" evidence="8">
    <location>
        <begin position="224"/>
        <end position="347"/>
    </location>
</feature>
<dbReference type="InterPro" id="IPR018076">
    <property type="entry name" value="T2SS_GspF_dom"/>
</dbReference>
<dbReference type="Proteomes" id="UP000178565">
    <property type="component" value="Unassembled WGS sequence"/>
</dbReference>